<dbReference type="CDD" id="cd04301">
    <property type="entry name" value="NAT_SF"/>
    <property type="match status" value="1"/>
</dbReference>
<dbReference type="PANTHER" id="PTHR43877">
    <property type="entry name" value="AMINOALKYLPHOSPHONATE N-ACETYLTRANSFERASE-RELATED-RELATED"/>
    <property type="match status" value="1"/>
</dbReference>
<feature type="domain" description="N-acetyltransferase" evidence="3">
    <location>
        <begin position="44"/>
        <end position="214"/>
    </location>
</feature>
<dbReference type="GO" id="GO:0016747">
    <property type="term" value="F:acyltransferase activity, transferring groups other than amino-acyl groups"/>
    <property type="evidence" value="ECO:0007669"/>
    <property type="project" value="InterPro"/>
</dbReference>
<keyword evidence="2" id="KW-0012">Acyltransferase</keyword>
<accession>A0A1U6IF48</accession>
<evidence type="ECO:0000256" key="1">
    <source>
        <dbReference type="ARBA" id="ARBA00022679"/>
    </source>
</evidence>
<sequence length="215" mass="23707">MAHERGYIRVSPETGKPEAFRVAKTCAQLGTIDGRGQVNQGMAMDLRLATPADAAALADLGARSFVEKFGYLYRPEDLSAFLAESHSEDVVAAQIADPKMRIMLAVDGARLLGFCKIVMACGWPDHARGSKAIELKQLYTDPEATGQGIGARLMAWAMDEARDFGADEVQLSVWSENFGAHRFYARQGFEKVADIHFMVGEQRDEEFLYARLLQG</sequence>
<dbReference type="Pfam" id="PF00583">
    <property type="entry name" value="Acetyltransf_1"/>
    <property type="match status" value="1"/>
</dbReference>
<dbReference type="GO" id="GO:0005840">
    <property type="term" value="C:ribosome"/>
    <property type="evidence" value="ECO:0007669"/>
    <property type="project" value="UniProtKB-KW"/>
</dbReference>
<dbReference type="SUPFAM" id="SSF55729">
    <property type="entry name" value="Acyl-CoA N-acyltransferases (Nat)"/>
    <property type="match status" value="1"/>
</dbReference>
<name>A0A1U6IF48_9SPHN</name>
<evidence type="ECO:0000313" key="5">
    <source>
        <dbReference type="Proteomes" id="UP000190989"/>
    </source>
</evidence>
<organism evidence="4 5">
    <name type="scientific">Novosphingobium mathurense</name>
    <dbReference type="NCBI Taxonomy" id="428990"/>
    <lineage>
        <taxon>Bacteria</taxon>
        <taxon>Pseudomonadati</taxon>
        <taxon>Pseudomonadota</taxon>
        <taxon>Alphaproteobacteria</taxon>
        <taxon>Sphingomonadales</taxon>
        <taxon>Sphingomonadaceae</taxon>
        <taxon>Novosphingobium</taxon>
    </lineage>
</organism>
<keyword evidence="4" id="KW-0689">Ribosomal protein</keyword>
<dbReference type="STRING" id="428990.SAMN06295987_10625"/>
<dbReference type="InterPro" id="IPR050832">
    <property type="entry name" value="Bact_Acetyltransf"/>
</dbReference>
<evidence type="ECO:0000259" key="3">
    <source>
        <dbReference type="PROSITE" id="PS51186"/>
    </source>
</evidence>
<dbReference type="PROSITE" id="PS51186">
    <property type="entry name" value="GNAT"/>
    <property type="match status" value="1"/>
</dbReference>
<evidence type="ECO:0000256" key="2">
    <source>
        <dbReference type="ARBA" id="ARBA00023315"/>
    </source>
</evidence>
<dbReference type="EMBL" id="FVZE01000006">
    <property type="protein sequence ID" value="SLK06620.1"/>
    <property type="molecule type" value="Genomic_DNA"/>
</dbReference>
<proteinExistence type="predicted"/>
<dbReference type="Gene3D" id="3.40.630.30">
    <property type="match status" value="1"/>
</dbReference>
<dbReference type="InterPro" id="IPR016181">
    <property type="entry name" value="Acyl_CoA_acyltransferase"/>
</dbReference>
<dbReference type="InterPro" id="IPR000182">
    <property type="entry name" value="GNAT_dom"/>
</dbReference>
<dbReference type="Proteomes" id="UP000190989">
    <property type="component" value="Unassembled WGS sequence"/>
</dbReference>
<gene>
    <name evidence="4" type="ORF">SAMN06295987_10625</name>
</gene>
<keyword evidence="4" id="KW-0687">Ribonucleoprotein</keyword>
<dbReference type="AlphaFoldDB" id="A0A1U6IF48"/>
<keyword evidence="1" id="KW-0808">Transferase</keyword>
<protein>
    <submittedName>
        <fullName evidence="4">Ribosomal protein S18 acetylase RimI</fullName>
    </submittedName>
</protein>
<keyword evidence="5" id="KW-1185">Reference proteome</keyword>
<reference evidence="5" key="1">
    <citation type="submission" date="2017-02" db="EMBL/GenBank/DDBJ databases">
        <authorList>
            <person name="Varghese N."/>
            <person name="Submissions S."/>
        </authorList>
    </citation>
    <scope>NUCLEOTIDE SEQUENCE [LARGE SCALE GENOMIC DNA]</scope>
    <source>
        <strain evidence="5">SM117</strain>
    </source>
</reference>
<evidence type="ECO:0000313" key="4">
    <source>
        <dbReference type="EMBL" id="SLK06620.1"/>
    </source>
</evidence>